<reference evidence="1 2" key="1">
    <citation type="submission" date="2015-10" db="EMBL/GenBank/DDBJ databases">
        <title>Genome analyses suggest a sexual origin of heterokaryosis in a supposedly ancient asexual fungus.</title>
        <authorList>
            <person name="Ropars J."/>
            <person name="Sedzielewska K."/>
            <person name="Noel J."/>
            <person name="Charron P."/>
            <person name="Farinelli L."/>
            <person name="Marton T."/>
            <person name="Kruger M."/>
            <person name="Pelin A."/>
            <person name="Brachmann A."/>
            <person name="Corradi N."/>
        </authorList>
    </citation>
    <scope>NUCLEOTIDE SEQUENCE [LARGE SCALE GENOMIC DNA]</scope>
    <source>
        <strain evidence="1 2">A4</strain>
    </source>
</reference>
<dbReference type="OrthoDB" id="76567at2759"/>
<evidence type="ECO:0000313" key="1">
    <source>
        <dbReference type="EMBL" id="PKY48980.1"/>
    </source>
</evidence>
<sequence>MLSTITTFTSYSPRRTLRSKLVEVKEVEVVEEVEEMFAGFSRTDTENDNIINEANEEEKKWWDELSYENIDKKRLPLRLTKNVKLEEYIEKSEIADAGKFWNFDAGNVTVVELPNPDHEVAHTQFTRQFLSAFSNVAIQDDVDNIAGTSCIDGASAKQPDAAFVPVRLPKPSPYPCDLQGNPWPTIVCEVANTQSLSSIFQKVNEFWLRPNRAEDVIVLKLWPWNGLRNAGGNPLRRLTCYKFCCRLSRHLRSGYRPIRVIEFGTVDSQQRPINNCSARGMCILRISPSCIYLRCPGTPPYPLTNDVSIDLYNIQQAIFRKM</sequence>
<protein>
    <recommendedName>
        <fullName evidence="3">Restriction endonuclease domain-containing protein</fullName>
    </recommendedName>
</protein>
<evidence type="ECO:0000313" key="2">
    <source>
        <dbReference type="Proteomes" id="UP000234323"/>
    </source>
</evidence>
<dbReference type="EMBL" id="LLXI01000692">
    <property type="protein sequence ID" value="PKY48980.1"/>
    <property type="molecule type" value="Genomic_DNA"/>
</dbReference>
<proteinExistence type="predicted"/>
<dbReference type="VEuPathDB" id="FungiDB:RhiirFUN_002590"/>
<accession>A0A2I1GQR1</accession>
<dbReference type="VEuPathDB" id="FungiDB:FUN_002518"/>
<dbReference type="VEuPathDB" id="FungiDB:RhiirA1_439346"/>
<dbReference type="AlphaFoldDB" id="A0A2I1GQR1"/>
<gene>
    <name evidence="1" type="ORF">RhiirA4_544969</name>
</gene>
<comment type="caution">
    <text evidence="1">The sequence shown here is derived from an EMBL/GenBank/DDBJ whole genome shotgun (WGS) entry which is preliminary data.</text>
</comment>
<dbReference type="Proteomes" id="UP000234323">
    <property type="component" value="Unassembled WGS sequence"/>
</dbReference>
<name>A0A2I1GQR1_9GLOM</name>
<keyword evidence="2" id="KW-1185">Reference proteome</keyword>
<organism evidence="1 2">
    <name type="scientific">Rhizophagus irregularis</name>
    <dbReference type="NCBI Taxonomy" id="588596"/>
    <lineage>
        <taxon>Eukaryota</taxon>
        <taxon>Fungi</taxon>
        <taxon>Fungi incertae sedis</taxon>
        <taxon>Mucoromycota</taxon>
        <taxon>Glomeromycotina</taxon>
        <taxon>Glomeromycetes</taxon>
        <taxon>Glomerales</taxon>
        <taxon>Glomeraceae</taxon>
        <taxon>Rhizophagus</taxon>
    </lineage>
</organism>
<evidence type="ECO:0008006" key="3">
    <source>
        <dbReference type="Google" id="ProtNLM"/>
    </source>
</evidence>